<gene>
    <name evidence="2" type="ORF">ABVT43_19605</name>
</gene>
<keyword evidence="3" id="KW-1185">Reference proteome</keyword>
<accession>A0ABV2BZK1</accession>
<sequence length="144" mass="16332">MQNKPSPYRGSGFKHNLLVGIDRALSATVNFVVHTLFRIKPKTLKFKIDSSLLELYAEATRTTWHELDESRSKAAKIKRQRLLMGSLISCVLLFAGVFLGIGIVFAFIAFLLTLGWAFVPESEFQNTFNERFVPKLLQHLPGYT</sequence>
<dbReference type="EMBL" id="JBEVCJ010000051">
    <property type="protein sequence ID" value="MET1257353.1"/>
    <property type="molecule type" value="Genomic_DNA"/>
</dbReference>
<organism evidence="2 3">
    <name type="scientific">Aliikangiella maris</name>
    <dbReference type="NCBI Taxonomy" id="3162458"/>
    <lineage>
        <taxon>Bacteria</taxon>
        <taxon>Pseudomonadati</taxon>
        <taxon>Pseudomonadota</taxon>
        <taxon>Gammaproteobacteria</taxon>
        <taxon>Oceanospirillales</taxon>
        <taxon>Pleioneaceae</taxon>
        <taxon>Aliikangiella</taxon>
    </lineage>
</organism>
<comment type="caution">
    <text evidence="2">The sequence shown here is derived from an EMBL/GenBank/DDBJ whole genome shotgun (WGS) entry which is preliminary data.</text>
</comment>
<keyword evidence="1" id="KW-1133">Transmembrane helix</keyword>
<keyword evidence="1" id="KW-0812">Transmembrane</keyword>
<dbReference type="RefSeq" id="WP_353897937.1">
    <property type="nucleotide sequence ID" value="NZ_JBEVCJ010000051.1"/>
</dbReference>
<protein>
    <submittedName>
        <fullName evidence="2">Uncharacterized protein</fullName>
    </submittedName>
</protein>
<proteinExistence type="predicted"/>
<feature type="transmembrane region" description="Helical" evidence="1">
    <location>
        <begin position="86"/>
        <end position="119"/>
    </location>
</feature>
<dbReference type="Proteomes" id="UP001548189">
    <property type="component" value="Unassembled WGS sequence"/>
</dbReference>
<reference evidence="2 3" key="1">
    <citation type="submission" date="2024-06" db="EMBL/GenBank/DDBJ databases">
        <authorList>
            <person name="Li F."/>
        </authorList>
    </citation>
    <scope>NUCLEOTIDE SEQUENCE [LARGE SCALE GENOMIC DNA]</scope>
    <source>
        <strain evidence="2 3">GXAS 311</strain>
    </source>
</reference>
<evidence type="ECO:0000313" key="3">
    <source>
        <dbReference type="Proteomes" id="UP001548189"/>
    </source>
</evidence>
<evidence type="ECO:0000256" key="1">
    <source>
        <dbReference type="SAM" id="Phobius"/>
    </source>
</evidence>
<keyword evidence="1" id="KW-0472">Membrane</keyword>
<evidence type="ECO:0000313" key="2">
    <source>
        <dbReference type="EMBL" id="MET1257353.1"/>
    </source>
</evidence>
<name>A0ABV2BZK1_9GAMM</name>